<dbReference type="PANTHER" id="PTHR35811:SF1">
    <property type="entry name" value="HTH OST-TYPE DOMAIN-CONTAINING PROTEIN"/>
    <property type="match status" value="1"/>
</dbReference>
<gene>
    <name evidence="3" type="ORF">WKW82_09145</name>
</gene>
<evidence type="ECO:0000259" key="2">
    <source>
        <dbReference type="Pfam" id="PF01936"/>
    </source>
</evidence>
<comment type="caution">
    <text evidence="3">The sequence shown here is derived from an EMBL/GenBank/DDBJ whole genome shotgun (WGS) entry which is preliminary data.</text>
</comment>
<organism evidence="3 4">
    <name type="scientific">Variovorax rhizosphaerae</name>
    <dbReference type="NCBI Taxonomy" id="1836200"/>
    <lineage>
        <taxon>Bacteria</taxon>
        <taxon>Pseudomonadati</taxon>
        <taxon>Pseudomonadota</taxon>
        <taxon>Betaproteobacteria</taxon>
        <taxon>Burkholderiales</taxon>
        <taxon>Comamonadaceae</taxon>
        <taxon>Variovorax</taxon>
    </lineage>
</organism>
<dbReference type="PANTHER" id="PTHR35811">
    <property type="entry name" value="SLR1870 PROTEIN"/>
    <property type="match status" value="1"/>
</dbReference>
<dbReference type="InterPro" id="IPR021139">
    <property type="entry name" value="NYN"/>
</dbReference>
<feature type="domain" description="NYN" evidence="2">
    <location>
        <begin position="3"/>
        <end position="135"/>
    </location>
</feature>
<proteinExistence type="predicted"/>
<feature type="region of interest" description="Disordered" evidence="1">
    <location>
        <begin position="137"/>
        <end position="199"/>
    </location>
</feature>
<dbReference type="EMBL" id="JBBKZT010000003">
    <property type="protein sequence ID" value="MEJ8846813.1"/>
    <property type="molecule type" value="Genomic_DNA"/>
</dbReference>
<evidence type="ECO:0000313" key="4">
    <source>
        <dbReference type="Proteomes" id="UP001385892"/>
    </source>
</evidence>
<sequence>MPKVMLLIDADNVSADVMEQAVHKVLAEHGHLHIRRAYCTAEVALKHQMLFKRLGVRPMVNLAAGKNSTDIALAVDAMDLAVNERPQVVYLVSSDSDFAPLVIRLREKGCRVCGIGQQGKTGDETTTAYDAFTDLQHHGKGDRAGAPSVPAARTASRKTSAKAAASRAASGSASGAATGAAAEAPAKSPRAKAAPAGKKSAAKSAAKKAAKASAASEAAEFILQAVPALRGGTEVALNDVAQALRAAKLLGKRASSIKLFEQLPAEFAVLQHPDRIRWIGAPALQ</sequence>
<name>A0ABU8WH26_9BURK</name>
<reference evidence="3 4" key="1">
    <citation type="submission" date="2024-03" db="EMBL/GenBank/DDBJ databases">
        <title>Novel species of the genus Variovorax.</title>
        <authorList>
            <person name="Liu Q."/>
            <person name="Xin Y.-H."/>
        </authorList>
    </citation>
    <scope>NUCLEOTIDE SEQUENCE [LARGE SCALE GENOMIC DNA]</scope>
    <source>
        <strain evidence="3 4">KACC 18900</strain>
    </source>
</reference>
<accession>A0ABU8WH26</accession>
<dbReference type="Pfam" id="PF01936">
    <property type="entry name" value="NYN"/>
    <property type="match status" value="1"/>
</dbReference>
<evidence type="ECO:0000256" key="1">
    <source>
        <dbReference type="SAM" id="MobiDB-lite"/>
    </source>
</evidence>
<evidence type="ECO:0000313" key="3">
    <source>
        <dbReference type="EMBL" id="MEJ8846813.1"/>
    </source>
</evidence>
<feature type="compositionally biased region" description="Low complexity" evidence="1">
    <location>
        <begin position="161"/>
        <end position="199"/>
    </location>
</feature>
<dbReference type="Gene3D" id="3.40.50.1010">
    <property type="entry name" value="5'-nuclease"/>
    <property type="match status" value="1"/>
</dbReference>
<protein>
    <submittedName>
        <fullName evidence="3">NYN domain-containing protein</fullName>
    </submittedName>
</protein>
<dbReference type="RefSeq" id="WP_340341953.1">
    <property type="nucleotide sequence ID" value="NZ_JBBKZT010000003.1"/>
</dbReference>
<dbReference type="Proteomes" id="UP001385892">
    <property type="component" value="Unassembled WGS sequence"/>
</dbReference>
<keyword evidence="4" id="KW-1185">Reference proteome</keyword>
<dbReference type="CDD" id="cd11297">
    <property type="entry name" value="PIN_LabA-like_N_1"/>
    <property type="match status" value="1"/>
</dbReference>